<accession>A0A4U1BKJ2</accession>
<sequence>MNSTTKWFAPLLLGLTLFGCGSSSSDSNETAYFQLYNASPNSPDLTITLTDSDDDEFTYSNISFPDASGYFSLETRHYDYTISWEDTNNDLIDIHQSSLDIIKDQLQLLVVTGDINVPQVAQYGIEIEDLDEDEYDDMFALRFLNINTTAQTLDVYIADIDETFEQAVLLTQVDHESLTDSVYLDIDDYKVFITKENDDEVLYESAEITFYSSTQYIIIARDNAGAGTSPLTLDRLTTSSGAIEYPDVTAEVKFNVYNALGLHELLPENCGVLDIDVHSLNIQFDINELAFGELSEQFIAEEGDYTLNFYDTATGTMIDNNHLFSLEADQNRTVFVYSREYEGDPDKDEQDWLEVHSLAVDHSQRQSIYDHKMATVNFVDEYSYVTYYFVLPNETIDTASYSVSVNFGSSKEVLLPNAEYLIYAVAEEYNTQLILDTIELTLDENSGEYFLLIEETPDTSSGFTMSHFLQ</sequence>
<keyword evidence="1" id="KW-0732">Signal</keyword>
<feature type="domain" description="DUF4397" evidence="2">
    <location>
        <begin position="31"/>
        <end position="156"/>
    </location>
</feature>
<keyword evidence="4" id="KW-1185">Reference proteome</keyword>
<evidence type="ECO:0000259" key="2">
    <source>
        <dbReference type="Pfam" id="PF14344"/>
    </source>
</evidence>
<comment type="caution">
    <text evidence="3">The sequence shown here is derived from an EMBL/GenBank/DDBJ whole genome shotgun (WGS) entry which is preliminary data.</text>
</comment>
<feature type="signal peptide" evidence="1">
    <location>
        <begin position="1"/>
        <end position="25"/>
    </location>
</feature>
<reference evidence="3 4" key="1">
    <citation type="submission" date="2019-04" db="EMBL/GenBank/DDBJ databases">
        <authorList>
            <person name="Hwang J.C."/>
        </authorList>
    </citation>
    <scope>NUCLEOTIDE SEQUENCE [LARGE SCALE GENOMIC DNA]</scope>
    <source>
        <strain evidence="3 4">IMCC35002</strain>
    </source>
</reference>
<dbReference type="EMBL" id="SWCJ01000014">
    <property type="protein sequence ID" value="TKB52726.1"/>
    <property type="molecule type" value="Genomic_DNA"/>
</dbReference>
<proteinExistence type="predicted"/>
<evidence type="ECO:0000256" key="1">
    <source>
        <dbReference type="SAM" id="SignalP"/>
    </source>
</evidence>
<dbReference type="OrthoDB" id="5758965at2"/>
<dbReference type="Proteomes" id="UP000305675">
    <property type="component" value="Unassembled WGS sequence"/>
</dbReference>
<name>A0A4U1BKJ2_9GAMM</name>
<gene>
    <name evidence="3" type="ORF">FCL42_15560</name>
</gene>
<dbReference type="Pfam" id="PF14344">
    <property type="entry name" value="DUF4397"/>
    <property type="match status" value="1"/>
</dbReference>
<dbReference type="PROSITE" id="PS51257">
    <property type="entry name" value="PROKAR_LIPOPROTEIN"/>
    <property type="match status" value="1"/>
</dbReference>
<evidence type="ECO:0000313" key="3">
    <source>
        <dbReference type="EMBL" id="TKB52726.1"/>
    </source>
</evidence>
<organism evidence="3 4">
    <name type="scientific">Ferrimonas aestuarii</name>
    <dbReference type="NCBI Taxonomy" id="2569539"/>
    <lineage>
        <taxon>Bacteria</taxon>
        <taxon>Pseudomonadati</taxon>
        <taxon>Pseudomonadota</taxon>
        <taxon>Gammaproteobacteria</taxon>
        <taxon>Alteromonadales</taxon>
        <taxon>Ferrimonadaceae</taxon>
        <taxon>Ferrimonas</taxon>
    </lineage>
</organism>
<protein>
    <submittedName>
        <fullName evidence="3">DUF4397 domain-containing protein</fullName>
    </submittedName>
</protein>
<feature type="chain" id="PRO_5020363054" evidence="1">
    <location>
        <begin position="26"/>
        <end position="470"/>
    </location>
</feature>
<dbReference type="RefSeq" id="WP_136864349.1">
    <property type="nucleotide sequence ID" value="NZ_SWCJ01000014.1"/>
</dbReference>
<dbReference type="InterPro" id="IPR025510">
    <property type="entry name" value="DUF4397"/>
</dbReference>
<evidence type="ECO:0000313" key="4">
    <source>
        <dbReference type="Proteomes" id="UP000305675"/>
    </source>
</evidence>
<dbReference type="AlphaFoldDB" id="A0A4U1BKJ2"/>